<comment type="similarity">
    <text evidence="2">Belongs to the CorA metal ion transporter (MIT) (TC 1.A.35) family.</text>
</comment>
<dbReference type="GO" id="GO:0015087">
    <property type="term" value="F:cobalt ion transmembrane transporter activity"/>
    <property type="evidence" value="ECO:0007669"/>
    <property type="project" value="TreeGrafter"/>
</dbReference>
<feature type="compositionally biased region" description="Low complexity" evidence="12">
    <location>
        <begin position="169"/>
        <end position="204"/>
    </location>
</feature>
<evidence type="ECO:0000256" key="11">
    <source>
        <dbReference type="ARBA" id="ARBA00045497"/>
    </source>
</evidence>
<dbReference type="InterPro" id="IPR002523">
    <property type="entry name" value="MgTranspt_CorA/ZnTranspt_ZntB"/>
</dbReference>
<keyword evidence="9 13" id="KW-0472">Membrane</keyword>
<organism evidence="14 17">
    <name type="scientific">Acidovorax delafieldii</name>
    <name type="common">Pseudomonas delafieldii</name>
    <dbReference type="NCBI Taxonomy" id="47920"/>
    <lineage>
        <taxon>Bacteria</taxon>
        <taxon>Pseudomonadati</taxon>
        <taxon>Pseudomonadota</taxon>
        <taxon>Betaproteobacteria</taxon>
        <taxon>Burkholderiales</taxon>
        <taxon>Comamonadaceae</taxon>
        <taxon>Acidovorax</taxon>
    </lineage>
</organism>
<dbReference type="PROSITE" id="PS51257">
    <property type="entry name" value="PROKAR_LIPOPROTEIN"/>
    <property type="match status" value="1"/>
</dbReference>
<dbReference type="InterPro" id="IPR045863">
    <property type="entry name" value="CorA_TM1_TM2"/>
</dbReference>
<evidence type="ECO:0000256" key="7">
    <source>
        <dbReference type="ARBA" id="ARBA00022989"/>
    </source>
</evidence>
<keyword evidence="4" id="KW-1003">Cell membrane</keyword>
<keyword evidence="16" id="KW-1185">Reference proteome</keyword>
<name>A0AAJ2BVU6_ACIDE</name>
<comment type="catalytic activity">
    <reaction evidence="10">
        <text>Mg(2+)(in) = Mg(2+)(out)</text>
        <dbReference type="Rhea" id="RHEA:29827"/>
        <dbReference type="ChEBI" id="CHEBI:18420"/>
    </reaction>
</comment>
<keyword evidence="3" id="KW-0813">Transport</keyword>
<evidence type="ECO:0000256" key="2">
    <source>
        <dbReference type="ARBA" id="ARBA00009765"/>
    </source>
</evidence>
<evidence type="ECO:0000256" key="6">
    <source>
        <dbReference type="ARBA" id="ARBA00022842"/>
    </source>
</evidence>
<keyword evidence="7 13" id="KW-1133">Transmembrane helix</keyword>
<feature type="transmembrane region" description="Helical" evidence="13">
    <location>
        <begin position="396"/>
        <end position="415"/>
    </location>
</feature>
<keyword evidence="8" id="KW-0406">Ion transport</keyword>
<dbReference type="Proteomes" id="UP001253458">
    <property type="component" value="Unassembled WGS sequence"/>
</dbReference>
<evidence type="ECO:0000256" key="12">
    <source>
        <dbReference type="SAM" id="MobiDB-lite"/>
    </source>
</evidence>
<dbReference type="GO" id="GO:0050897">
    <property type="term" value="F:cobalt ion binding"/>
    <property type="evidence" value="ECO:0007669"/>
    <property type="project" value="TreeGrafter"/>
</dbReference>
<evidence type="ECO:0000256" key="13">
    <source>
        <dbReference type="SAM" id="Phobius"/>
    </source>
</evidence>
<comment type="caution">
    <text evidence="14">The sequence shown here is derived from an EMBL/GenBank/DDBJ whole genome shotgun (WGS) entry which is preliminary data.</text>
</comment>
<dbReference type="Proteomes" id="UP001249076">
    <property type="component" value="Unassembled WGS sequence"/>
</dbReference>
<evidence type="ECO:0000256" key="5">
    <source>
        <dbReference type="ARBA" id="ARBA00022692"/>
    </source>
</evidence>
<keyword evidence="5 13" id="KW-0812">Transmembrane</keyword>
<evidence type="ECO:0000313" key="16">
    <source>
        <dbReference type="Proteomes" id="UP001249076"/>
    </source>
</evidence>
<evidence type="ECO:0000313" key="14">
    <source>
        <dbReference type="EMBL" id="MDR6765400.1"/>
    </source>
</evidence>
<evidence type="ECO:0000256" key="9">
    <source>
        <dbReference type="ARBA" id="ARBA00023136"/>
    </source>
</evidence>
<dbReference type="RefSeq" id="WP_209816493.1">
    <property type="nucleotide sequence ID" value="NZ_JAVDTL010000001.1"/>
</dbReference>
<dbReference type="GO" id="GO:0015095">
    <property type="term" value="F:magnesium ion transmembrane transporter activity"/>
    <property type="evidence" value="ECO:0007669"/>
    <property type="project" value="TreeGrafter"/>
</dbReference>
<evidence type="ECO:0000313" key="17">
    <source>
        <dbReference type="Proteomes" id="UP001253458"/>
    </source>
</evidence>
<proteinExistence type="inferred from homology"/>
<keyword evidence="6" id="KW-0460">Magnesium</keyword>
<gene>
    <name evidence="14" type="ORF">J2W88_000658</name>
    <name evidence="15" type="ORF">J2W93_000659</name>
</gene>
<feature type="region of interest" description="Disordered" evidence="12">
    <location>
        <begin position="169"/>
        <end position="220"/>
    </location>
</feature>
<evidence type="ECO:0000256" key="4">
    <source>
        <dbReference type="ARBA" id="ARBA00022475"/>
    </source>
</evidence>
<dbReference type="Gene3D" id="1.20.58.340">
    <property type="entry name" value="Magnesium transport protein CorA, transmembrane region"/>
    <property type="match status" value="2"/>
</dbReference>
<feature type="region of interest" description="Disordered" evidence="12">
    <location>
        <begin position="109"/>
        <end position="128"/>
    </location>
</feature>
<evidence type="ECO:0000256" key="3">
    <source>
        <dbReference type="ARBA" id="ARBA00022448"/>
    </source>
</evidence>
<dbReference type="GO" id="GO:0000287">
    <property type="term" value="F:magnesium ion binding"/>
    <property type="evidence" value="ECO:0007669"/>
    <property type="project" value="TreeGrafter"/>
</dbReference>
<dbReference type="PANTHER" id="PTHR46494">
    <property type="entry name" value="CORA FAMILY METAL ION TRANSPORTER (EUROFUNG)"/>
    <property type="match status" value="1"/>
</dbReference>
<evidence type="ECO:0000256" key="1">
    <source>
        <dbReference type="ARBA" id="ARBA00004651"/>
    </source>
</evidence>
<evidence type="ECO:0000313" key="15">
    <source>
        <dbReference type="EMBL" id="MDR6835838.1"/>
    </source>
</evidence>
<comment type="function">
    <text evidence="11">Mediates influx of magnesium ions. Alternates between open and closed states. Activated by low cytoplasmic Mg(2+) levels. Inactive when cytoplasmic Mg(2+) levels are high.</text>
</comment>
<dbReference type="EMBL" id="JAVDTS010000001">
    <property type="protein sequence ID" value="MDR6835838.1"/>
    <property type="molecule type" value="Genomic_DNA"/>
</dbReference>
<sequence>MRIFHIHSSGVQELTALPAQMPAQGFLWVACARPAFQARLAEIQGRLQALIGLQLVDLHVSDLLNAQLPSHYDYTSQYDLLVFRRLATVQGDAAPPEQLVTAAPAAPAVATEADHPNAPAKRSGPPVLRRIDTSPVGFAVFDQLLLTVHPTDCAVRDAYATRLLAATPANGNGNGNSNGTNANANATATATASHAAAHGNAHAGPGMGEGRSSPISGSRLPTSPADLMLRVVNQMVDGYLDLRRELTRQLDHWQTELLKPRARYVNWTSLLEARLSLHMLDEICEDQRTAVQDWIDALETWALPDTPTGLRELDLLKVRSRDVLEHIERVVHHVRRLEQSTETAVQMHFSVQSNRTNDIMRTLTALTAVFLPLNLIAGIFGMNFEFIPLVHKADGFWWAMGSMVFIAVALVLLFWRKRYLARTR</sequence>
<feature type="transmembrane region" description="Helical" evidence="13">
    <location>
        <begin position="363"/>
        <end position="384"/>
    </location>
</feature>
<dbReference type="SUPFAM" id="SSF143865">
    <property type="entry name" value="CorA soluble domain-like"/>
    <property type="match status" value="1"/>
</dbReference>
<dbReference type="GO" id="GO:0005886">
    <property type="term" value="C:plasma membrane"/>
    <property type="evidence" value="ECO:0007669"/>
    <property type="project" value="UniProtKB-SubCell"/>
</dbReference>
<dbReference type="CDD" id="cd12822">
    <property type="entry name" value="TmCorA-like"/>
    <property type="match status" value="1"/>
</dbReference>
<dbReference type="FunFam" id="1.20.58.340:FF:000004">
    <property type="entry name" value="Magnesium transport protein CorA"/>
    <property type="match status" value="1"/>
</dbReference>
<reference evidence="14 16" key="1">
    <citation type="submission" date="2023-07" db="EMBL/GenBank/DDBJ databases">
        <title>Sorghum-associated microbial communities from plants grown in Nebraska, USA.</title>
        <authorList>
            <person name="Schachtman D."/>
        </authorList>
    </citation>
    <scope>NUCLEOTIDE SEQUENCE</scope>
    <source>
        <strain evidence="15 16">BE105</strain>
        <strain evidence="14">BE69</strain>
    </source>
</reference>
<dbReference type="AlphaFoldDB" id="A0AAJ2BVU6"/>
<dbReference type="SUPFAM" id="SSF144083">
    <property type="entry name" value="Magnesium transport protein CorA, transmembrane region"/>
    <property type="match status" value="1"/>
</dbReference>
<dbReference type="Pfam" id="PF01544">
    <property type="entry name" value="CorA"/>
    <property type="match status" value="1"/>
</dbReference>
<comment type="subcellular location">
    <subcellularLocation>
        <location evidence="1">Cell membrane</location>
        <topology evidence="1">Multi-pass membrane protein</topology>
    </subcellularLocation>
</comment>
<evidence type="ECO:0000256" key="10">
    <source>
        <dbReference type="ARBA" id="ARBA00034269"/>
    </source>
</evidence>
<dbReference type="EMBL" id="JAVDTL010000001">
    <property type="protein sequence ID" value="MDR6765400.1"/>
    <property type="molecule type" value="Genomic_DNA"/>
</dbReference>
<accession>A0AAJ2BVU6</accession>
<protein>
    <submittedName>
        <fullName evidence="14">Mg2+ and Co2+ transporter CorA</fullName>
    </submittedName>
</protein>
<dbReference type="InterPro" id="IPR045861">
    <property type="entry name" value="CorA_cytoplasmic_dom"/>
</dbReference>
<evidence type="ECO:0000256" key="8">
    <source>
        <dbReference type="ARBA" id="ARBA00023065"/>
    </source>
</evidence>
<dbReference type="PANTHER" id="PTHR46494:SF1">
    <property type="entry name" value="CORA FAMILY METAL ION TRANSPORTER (EUROFUNG)"/>
    <property type="match status" value="1"/>
</dbReference>